<protein>
    <submittedName>
        <fullName evidence="2">Metallophosphoesterase</fullName>
    </submittedName>
</protein>
<sequence>MTYWFTSDLHLGHENVALTHRGARSVEQHDQAIVSNLLRCLQSGDDLYILGDLSLGRKRDVDHAVTLLEPVSRRVGYRHMHLVRGNHDPKARWATLRLAEVFSTITDTMVLQVADMPPLILSHYPSRQVANTVAHTGVPAGCSSNAFDPKVLYGNSLTRDETHVLLYGHTHDQTPTRPEWGRFDATSE</sequence>
<evidence type="ECO:0000313" key="3">
    <source>
        <dbReference type="Proteomes" id="UP000785653"/>
    </source>
</evidence>
<evidence type="ECO:0000259" key="1">
    <source>
        <dbReference type="Pfam" id="PF00149"/>
    </source>
</evidence>
<comment type="caution">
    <text evidence="2">The sequence shown here is derived from an EMBL/GenBank/DDBJ whole genome shotgun (WGS) entry which is preliminary data.</text>
</comment>
<dbReference type="Pfam" id="PF00149">
    <property type="entry name" value="Metallophos"/>
    <property type="match status" value="1"/>
</dbReference>
<dbReference type="SUPFAM" id="SSF56300">
    <property type="entry name" value="Metallo-dependent phosphatases"/>
    <property type="match status" value="1"/>
</dbReference>
<reference evidence="2" key="1">
    <citation type="submission" date="2020-04" db="EMBL/GenBank/DDBJ databases">
        <title>Deep metagenomics examines the oral microbiome during advanced dental caries in children, revealing novel taxa and co-occurrences with host molecules.</title>
        <authorList>
            <person name="Baker J.L."/>
            <person name="Morton J.T."/>
            <person name="Dinis M."/>
            <person name="Alvarez R."/>
            <person name="Tran N.C."/>
            <person name="Knight R."/>
            <person name="Edlund A."/>
        </authorList>
    </citation>
    <scope>NUCLEOTIDE SEQUENCE</scope>
    <source>
        <strain evidence="2">JCVI_47_bin.3</strain>
    </source>
</reference>
<dbReference type="InterPro" id="IPR004843">
    <property type="entry name" value="Calcineurin-like_PHP"/>
</dbReference>
<proteinExistence type="predicted"/>
<dbReference type="Proteomes" id="UP000785653">
    <property type="component" value="Unassembled WGS sequence"/>
</dbReference>
<organism evidence="2 3">
    <name type="scientific">Rothia mucilaginosa</name>
    <dbReference type="NCBI Taxonomy" id="43675"/>
    <lineage>
        <taxon>Bacteria</taxon>
        <taxon>Bacillati</taxon>
        <taxon>Actinomycetota</taxon>
        <taxon>Actinomycetes</taxon>
        <taxon>Micrococcales</taxon>
        <taxon>Micrococcaceae</taxon>
        <taxon>Rothia</taxon>
    </lineage>
</organism>
<dbReference type="AlphaFoldDB" id="A0A930LUC9"/>
<evidence type="ECO:0000313" key="2">
    <source>
        <dbReference type="EMBL" id="MBF1673548.1"/>
    </source>
</evidence>
<feature type="domain" description="Calcineurin-like phosphoesterase" evidence="1">
    <location>
        <begin position="1"/>
        <end position="172"/>
    </location>
</feature>
<dbReference type="GO" id="GO:0016787">
    <property type="term" value="F:hydrolase activity"/>
    <property type="evidence" value="ECO:0007669"/>
    <property type="project" value="InterPro"/>
</dbReference>
<dbReference type="EMBL" id="JABZXS010000056">
    <property type="protein sequence ID" value="MBF1673548.1"/>
    <property type="molecule type" value="Genomic_DNA"/>
</dbReference>
<accession>A0A930LUC9</accession>
<gene>
    <name evidence="2" type="ORF">HXO65_04995</name>
</gene>
<name>A0A930LUC9_9MICC</name>
<dbReference type="InterPro" id="IPR029052">
    <property type="entry name" value="Metallo-depent_PP-like"/>
</dbReference>
<dbReference type="Gene3D" id="3.60.21.10">
    <property type="match status" value="1"/>
</dbReference>